<dbReference type="Proteomes" id="UP001642464">
    <property type="component" value="Unassembled WGS sequence"/>
</dbReference>
<evidence type="ECO:0000313" key="2">
    <source>
        <dbReference type="EMBL" id="CAK9109969.1"/>
    </source>
</evidence>
<organism evidence="2 3">
    <name type="scientific">Durusdinium trenchii</name>
    <dbReference type="NCBI Taxonomy" id="1381693"/>
    <lineage>
        <taxon>Eukaryota</taxon>
        <taxon>Sar</taxon>
        <taxon>Alveolata</taxon>
        <taxon>Dinophyceae</taxon>
        <taxon>Suessiales</taxon>
        <taxon>Symbiodiniaceae</taxon>
        <taxon>Durusdinium</taxon>
    </lineage>
</organism>
<reference evidence="2 3" key="1">
    <citation type="submission" date="2024-02" db="EMBL/GenBank/DDBJ databases">
        <authorList>
            <person name="Chen Y."/>
            <person name="Shah S."/>
            <person name="Dougan E. K."/>
            <person name="Thang M."/>
            <person name="Chan C."/>
        </authorList>
    </citation>
    <scope>NUCLEOTIDE SEQUENCE [LARGE SCALE GENOMIC DNA]</scope>
</reference>
<gene>
    <name evidence="2" type="ORF">SCF082_LOCUS51084</name>
</gene>
<evidence type="ECO:0000256" key="1">
    <source>
        <dbReference type="SAM" id="MobiDB-lite"/>
    </source>
</evidence>
<name>A0ABP0SCK0_9DINO</name>
<accession>A0ABP0SCK0</accession>
<evidence type="ECO:0000313" key="3">
    <source>
        <dbReference type="Proteomes" id="UP001642464"/>
    </source>
</evidence>
<protein>
    <submittedName>
        <fullName evidence="2">Uncharacterized protein</fullName>
    </submittedName>
</protein>
<proteinExistence type="predicted"/>
<sequence length="90" mass="9779">MFRKICFELVMTIPGMTSEDEAILGRINNSSVAFVASIFFALHMACQPYDNRPWCGRRVGHEAVQTGASGTDPAGGKGVLLGWEGERSCK</sequence>
<dbReference type="EMBL" id="CAXAMM010043428">
    <property type="protein sequence ID" value="CAK9109969.1"/>
    <property type="molecule type" value="Genomic_DNA"/>
</dbReference>
<comment type="caution">
    <text evidence="2">The sequence shown here is derived from an EMBL/GenBank/DDBJ whole genome shotgun (WGS) entry which is preliminary data.</text>
</comment>
<feature type="region of interest" description="Disordered" evidence="1">
    <location>
        <begin position="65"/>
        <end position="90"/>
    </location>
</feature>
<keyword evidence="3" id="KW-1185">Reference proteome</keyword>